<protein>
    <recommendedName>
        <fullName evidence="7">AlgX/AlgJ SGNH hydrolase-like domain-containing protein</fullName>
    </recommendedName>
</protein>
<keyword evidence="4" id="KW-0732">Signal</keyword>
<organism evidence="8 9">
    <name type="scientific">Geomonas diazotrophica</name>
    <dbReference type="NCBI Taxonomy" id="2843197"/>
    <lineage>
        <taxon>Bacteria</taxon>
        <taxon>Pseudomonadati</taxon>
        <taxon>Thermodesulfobacteriota</taxon>
        <taxon>Desulfuromonadia</taxon>
        <taxon>Geobacterales</taxon>
        <taxon>Geobacteraceae</taxon>
        <taxon>Geomonas</taxon>
    </lineage>
</organism>
<keyword evidence="9" id="KW-1185">Reference proteome</keyword>
<feature type="domain" description="AlgX/AlgJ SGNH hydrolase-like" evidence="7">
    <location>
        <begin position="223"/>
        <end position="342"/>
    </location>
</feature>
<gene>
    <name evidence="8" type="ORF">KP005_15895</name>
</gene>
<keyword evidence="5" id="KW-0574">Periplasm</keyword>
<evidence type="ECO:0000256" key="6">
    <source>
        <dbReference type="ARBA" id="ARBA00022841"/>
    </source>
</evidence>
<evidence type="ECO:0000256" key="4">
    <source>
        <dbReference type="ARBA" id="ARBA00022729"/>
    </source>
</evidence>
<evidence type="ECO:0000313" key="9">
    <source>
        <dbReference type="Proteomes" id="UP000683493"/>
    </source>
</evidence>
<name>A0ABX8JFQ3_9BACT</name>
<evidence type="ECO:0000313" key="8">
    <source>
        <dbReference type="EMBL" id="QWV96816.1"/>
    </source>
</evidence>
<reference evidence="8 9" key="1">
    <citation type="submission" date="2021-06" db="EMBL/GenBank/DDBJ databases">
        <title>Gemonas diversity in paddy soil.</title>
        <authorList>
            <person name="Liu G."/>
        </authorList>
    </citation>
    <scope>NUCLEOTIDE SEQUENCE [LARGE SCALE GENOMIC DNA]</scope>
    <source>
        <strain evidence="8 9">RG29</strain>
    </source>
</reference>
<keyword evidence="3" id="KW-0808">Transferase</keyword>
<accession>A0ABX8JFQ3</accession>
<keyword evidence="6" id="KW-0016">Alginate biosynthesis</keyword>
<evidence type="ECO:0000256" key="5">
    <source>
        <dbReference type="ARBA" id="ARBA00022764"/>
    </source>
</evidence>
<comment type="pathway">
    <text evidence="2">Glycan biosynthesis; alginate biosynthesis.</text>
</comment>
<evidence type="ECO:0000256" key="2">
    <source>
        <dbReference type="ARBA" id="ARBA00005182"/>
    </source>
</evidence>
<evidence type="ECO:0000256" key="3">
    <source>
        <dbReference type="ARBA" id="ARBA00022679"/>
    </source>
</evidence>
<dbReference type="EMBL" id="CP076724">
    <property type="protein sequence ID" value="QWV96816.1"/>
    <property type="molecule type" value="Genomic_DNA"/>
</dbReference>
<evidence type="ECO:0000259" key="7">
    <source>
        <dbReference type="Pfam" id="PF16822"/>
    </source>
</evidence>
<dbReference type="Proteomes" id="UP000683493">
    <property type="component" value="Chromosome"/>
</dbReference>
<sequence>MTKSLKCLYTAVMLFAAFVVVGGKFPAVGRLFLPKEPTAYILGDQYRMCDLDRFREEIPAGKPSAAATLEEADVLTLGDSFFNSALASDIFANELGRRLGGKVHNLATKEFFEPQSYPLSYLQHIGYRGDRKRILVLETVERSALERSGTYNGAGAAAGNELDALAFKVLKNNDVEYFFKHNVMVGPLESRLKNFRFKYLNIVDKSIGAYSLNPNMLFYQRDVEFSRVKKTDAVVVAAARDIAKLSATLKERYNIDLVYMVIPDKYSVYRGLVKGAPSYDRFIPRLCSRLTEFGVKNIDVYTLYERYNRPGIPPLYFASDTHYTAHGKAVLAEATANMLRSTLPARGDGMSTIASSGEGGR</sequence>
<dbReference type="InterPro" id="IPR031811">
    <property type="entry name" value="ALGX/ALGJ_SGNH-like"/>
</dbReference>
<dbReference type="Pfam" id="PF16822">
    <property type="entry name" value="ALGX"/>
    <property type="match status" value="1"/>
</dbReference>
<proteinExistence type="predicted"/>
<evidence type="ECO:0000256" key="1">
    <source>
        <dbReference type="ARBA" id="ARBA00004418"/>
    </source>
</evidence>
<comment type="subcellular location">
    <subcellularLocation>
        <location evidence="1">Periplasm</location>
    </subcellularLocation>
</comment>